<dbReference type="PANTHER" id="PTHR33567:SF3">
    <property type="entry name" value="CHROMATE ION TRANSPORTER (EUROFUNG)"/>
    <property type="match status" value="1"/>
</dbReference>
<comment type="subcellular location">
    <subcellularLocation>
        <location evidence="1">Cell membrane</location>
        <topology evidence="1">Multi-pass membrane protein</topology>
    </subcellularLocation>
</comment>
<evidence type="ECO:0000313" key="8">
    <source>
        <dbReference type="EMBL" id="BAH77218.1"/>
    </source>
</evidence>
<feature type="transmembrane region" description="Helical" evidence="7">
    <location>
        <begin position="148"/>
        <end position="181"/>
    </location>
</feature>
<evidence type="ECO:0000313" key="9">
    <source>
        <dbReference type="Proteomes" id="UP000009071"/>
    </source>
</evidence>
<name>C4XM90_SOLM1</name>
<dbReference type="Proteomes" id="UP000009071">
    <property type="component" value="Chromosome"/>
</dbReference>
<keyword evidence="4 7" id="KW-0812">Transmembrane</keyword>
<keyword evidence="6 7" id="KW-0472">Membrane</keyword>
<evidence type="ECO:0000256" key="6">
    <source>
        <dbReference type="ARBA" id="ARBA00023136"/>
    </source>
</evidence>
<feature type="transmembrane region" description="Helical" evidence="7">
    <location>
        <begin position="248"/>
        <end position="268"/>
    </location>
</feature>
<dbReference type="Pfam" id="PF02417">
    <property type="entry name" value="Chromate_transp"/>
    <property type="match status" value="2"/>
</dbReference>
<dbReference type="EMBL" id="AP010904">
    <property type="protein sequence ID" value="BAH77218.1"/>
    <property type="molecule type" value="Genomic_DNA"/>
</dbReference>
<evidence type="ECO:0000256" key="7">
    <source>
        <dbReference type="SAM" id="Phobius"/>
    </source>
</evidence>
<evidence type="ECO:0000256" key="5">
    <source>
        <dbReference type="ARBA" id="ARBA00022989"/>
    </source>
</evidence>
<evidence type="ECO:0000256" key="1">
    <source>
        <dbReference type="ARBA" id="ARBA00004651"/>
    </source>
</evidence>
<dbReference type="AlphaFoldDB" id="C4XM90"/>
<evidence type="ECO:0000256" key="2">
    <source>
        <dbReference type="ARBA" id="ARBA00005262"/>
    </source>
</evidence>
<feature type="transmembrane region" description="Helical" evidence="7">
    <location>
        <begin position="289"/>
        <end position="310"/>
    </location>
</feature>
<feature type="transmembrane region" description="Helical" evidence="7">
    <location>
        <begin position="83"/>
        <end position="108"/>
    </location>
</feature>
<comment type="similarity">
    <text evidence="2">Belongs to the chromate ion transporter (CHR) (TC 2.A.51) family.</text>
</comment>
<sequence length="430" mass="45806">MNTNGQSLAVPLKEAFLYWFKLGFINFGGPAGQIAMMHKDIVERRKWMNESMFLRALNFCMLLPGPEAHQLAVYIGWRLNGYPGGVIAGMCFLLPSIILMLILAWLAAAKGQVPAVSGIFHGISAAVVAIVIEALFRLSKKSLKHGALYAFAGAAFILGQFFNVPFPAIVLLSGIAGTLLAKTRPEIFCHRSAGSKECIVEEPSPARELPSLKHIIKVVGLFGAIWGVVVLPVLAWRGLGDALSEVSLFFTKAAFVTFGGAYAVLAYIADNAVGLGWLAEKDMLLGLGLAETTPGPLIMVTQFVGFFAAWNNPGSLGPLQAGVLGGLLTTFATFLPSFMFIFAGAPYIEAITSNKKFAAALTGISAAVVGVVLKLGVFFAWHTFFPASGFDIFAVVIALGALVALVRWKLSMHALVGLSGVTGLLWQLVQ</sequence>
<feature type="transmembrane region" description="Helical" evidence="7">
    <location>
        <begin position="56"/>
        <end position="77"/>
    </location>
</feature>
<reference evidence="8 9" key="1">
    <citation type="journal article" date="2009" name="Genome Res.">
        <title>Whole genome sequence of Desulfovibrio magneticus strain RS-1 revealed common gene clusters in magnetotactic bacteria.</title>
        <authorList>
            <person name="Nakazawa H."/>
            <person name="Arakaki A."/>
            <person name="Narita-Yamada S."/>
            <person name="Yashiro I."/>
            <person name="Jinno K."/>
            <person name="Aoki N."/>
            <person name="Tsuruyama A."/>
            <person name="Okamura Y."/>
            <person name="Tanikawa S."/>
            <person name="Fujita N."/>
            <person name="Takeyama H."/>
            <person name="Matsunaga T."/>
        </authorList>
    </citation>
    <scope>NUCLEOTIDE SEQUENCE [LARGE SCALE GENOMIC DNA]</scope>
    <source>
        <strain evidence="9">ATCC 700980 / DSM 13731 / RS-1</strain>
    </source>
</reference>
<keyword evidence="9" id="KW-1185">Reference proteome</keyword>
<dbReference type="KEGG" id="dma:DMR_37270"/>
<feature type="transmembrane region" description="Helical" evidence="7">
    <location>
        <begin position="357"/>
        <end position="381"/>
    </location>
</feature>
<evidence type="ECO:0000256" key="3">
    <source>
        <dbReference type="ARBA" id="ARBA00022475"/>
    </source>
</evidence>
<feature type="transmembrane region" description="Helical" evidence="7">
    <location>
        <begin position="387"/>
        <end position="405"/>
    </location>
</feature>
<keyword evidence="3" id="KW-1003">Cell membrane</keyword>
<feature type="transmembrane region" description="Helical" evidence="7">
    <location>
        <begin position="16"/>
        <end position="35"/>
    </location>
</feature>
<dbReference type="GO" id="GO:0005886">
    <property type="term" value="C:plasma membrane"/>
    <property type="evidence" value="ECO:0007669"/>
    <property type="project" value="UniProtKB-SubCell"/>
</dbReference>
<dbReference type="OrthoDB" id="9788907at2"/>
<dbReference type="eggNOG" id="COG2059">
    <property type="taxonomic scope" value="Bacteria"/>
</dbReference>
<evidence type="ECO:0000256" key="4">
    <source>
        <dbReference type="ARBA" id="ARBA00022692"/>
    </source>
</evidence>
<dbReference type="InterPro" id="IPR014047">
    <property type="entry name" value="Chr_Tranpt_l_chain"/>
</dbReference>
<feature type="transmembrane region" description="Helical" evidence="7">
    <location>
        <begin position="215"/>
        <end position="236"/>
    </location>
</feature>
<feature type="transmembrane region" description="Helical" evidence="7">
    <location>
        <begin position="115"/>
        <end position="136"/>
    </location>
</feature>
<feature type="transmembrane region" description="Helical" evidence="7">
    <location>
        <begin position="322"/>
        <end position="345"/>
    </location>
</feature>
<dbReference type="STRING" id="573370.DMR_37270"/>
<organism evidence="8 9">
    <name type="scientific">Solidesulfovibrio magneticus (strain ATCC 700980 / DSM 13731 / RS-1)</name>
    <name type="common">Desulfovibrio magneticus</name>
    <dbReference type="NCBI Taxonomy" id="573370"/>
    <lineage>
        <taxon>Bacteria</taxon>
        <taxon>Pseudomonadati</taxon>
        <taxon>Thermodesulfobacteriota</taxon>
        <taxon>Desulfovibrionia</taxon>
        <taxon>Desulfovibrionales</taxon>
        <taxon>Desulfovibrionaceae</taxon>
        <taxon>Solidesulfovibrio</taxon>
    </lineage>
</organism>
<dbReference type="HOGENOM" id="CLU_018106_0_0_7"/>
<dbReference type="PIRSF" id="PIRSF004810">
    <property type="entry name" value="ChrA"/>
    <property type="match status" value="1"/>
</dbReference>
<accession>C4XM90</accession>
<dbReference type="RefSeq" id="WP_015862360.1">
    <property type="nucleotide sequence ID" value="NC_012796.1"/>
</dbReference>
<dbReference type="NCBIfam" id="TIGR00937">
    <property type="entry name" value="2A51"/>
    <property type="match status" value="1"/>
</dbReference>
<keyword evidence="5 7" id="KW-1133">Transmembrane helix</keyword>
<dbReference type="InterPro" id="IPR003370">
    <property type="entry name" value="Chromate_transpt"/>
</dbReference>
<protein>
    <submittedName>
        <fullName evidence="8">Chromate transport protein</fullName>
    </submittedName>
</protein>
<dbReference type="GO" id="GO:0015109">
    <property type="term" value="F:chromate transmembrane transporter activity"/>
    <property type="evidence" value="ECO:0007669"/>
    <property type="project" value="InterPro"/>
</dbReference>
<dbReference type="PANTHER" id="PTHR33567">
    <property type="entry name" value="CHROMATE ION TRANSPORTER (EUROFUNG)"/>
    <property type="match status" value="1"/>
</dbReference>
<proteinExistence type="inferred from homology"/>
<gene>
    <name evidence="8" type="primary">chrA</name>
    <name evidence="8" type="ordered locus">DMR_37270</name>
</gene>